<dbReference type="PANTHER" id="PTHR38450:SF1">
    <property type="entry name" value="STAGE V SPORULATION PROTEIN AC"/>
    <property type="match status" value="1"/>
</dbReference>
<feature type="transmembrane region" description="Helical" evidence="1">
    <location>
        <begin position="39"/>
        <end position="58"/>
    </location>
</feature>
<keyword evidence="3" id="KW-1185">Reference proteome</keyword>
<dbReference type="Proteomes" id="UP000446866">
    <property type="component" value="Unassembled WGS sequence"/>
</dbReference>
<feature type="transmembrane region" description="Helical" evidence="1">
    <location>
        <begin position="70"/>
        <end position="88"/>
    </location>
</feature>
<gene>
    <name evidence="2" type="primary">spoVAC</name>
    <name evidence="2" type="ORF">D0435_04935</name>
</gene>
<feature type="transmembrane region" description="Helical" evidence="1">
    <location>
        <begin position="122"/>
        <end position="155"/>
    </location>
</feature>
<dbReference type="NCBIfam" id="TIGR02838">
    <property type="entry name" value="spore_V_AC"/>
    <property type="match status" value="1"/>
</dbReference>
<dbReference type="PANTHER" id="PTHR38450">
    <property type="entry name" value="STAGE V SPORULATION PROTEIN AC-RELATED"/>
    <property type="match status" value="1"/>
</dbReference>
<keyword evidence="1" id="KW-1133">Transmembrane helix</keyword>
<evidence type="ECO:0000313" key="2">
    <source>
        <dbReference type="EMBL" id="NBH60996.1"/>
    </source>
</evidence>
<reference evidence="2 3" key="1">
    <citation type="submission" date="2018-08" db="EMBL/GenBank/DDBJ databases">
        <title>Murine metabolic-syndrome-specific gut microbial biobank.</title>
        <authorList>
            <person name="Liu C."/>
        </authorList>
    </citation>
    <scope>NUCLEOTIDE SEQUENCE [LARGE SCALE GENOMIC DNA]</scope>
    <source>
        <strain evidence="2 3">28</strain>
    </source>
</reference>
<name>A0A845QHN3_9FIRM</name>
<sequence>MAQNTEKKEVQKKDVAKAYEKYSKQFTPKPTYFANCMRAFIVGGLVCTAGFYISNLLVSKGLSEKDAGTYVTIGIVALAQLLTGFGIFDSIAKFAGAGVIVPISGFANSMVAPAIEYKKEGLVLGVGAKLFSVAGPVLVSGITAATVVGVIYWMIGLF</sequence>
<feature type="transmembrane region" description="Helical" evidence="1">
    <location>
        <begin position="94"/>
        <end position="115"/>
    </location>
</feature>
<evidence type="ECO:0000256" key="1">
    <source>
        <dbReference type="SAM" id="Phobius"/>
    </source>
</evidence>
<accession>A0A845QHN3</accession>
<dbReference type="AlphaFoldDB" id="A0A845QHN3"/>
<dbReference type="EMBL" id="QXWK01000008">
    <property type="protein sequence ID" value="NBH60996.1"/>
    <property type="molecule type" value="Genomic_DNA"/>
</dbReference>
<dbReference type="InterPro" id="IPR005562">
    <property type="entry name" value="SpoVA"/>
</dbReference>
<organism evidence="2 3">
    <name type="scientific">Anaerotruncus colihominis</name>
    <dbReference type="NCBI Taxonomy" id="169435"/>
    <lineage>
        <taxon>Bacteria</taxon>
        <taxon>Bacillati</taxon>
        <taxon>Bacillota</taxon>
        <taxon>Clostridia</taxon>
        <taxon>Eubacteriales</taxon>
        <taxon>Oscillospiraceae</taxon>
        <taxon>Anaerotruncus</taxon>
    </lineage>
</organism>
<protein>
    <submittedName>
        <fullName evidence="2">Stage V sporulation protein AC</fullName>
    </submittedName>
</protein>
<evidence type="ECO:0000313" key="3">
    <source>
        <dbReference type="Proteomes" id="UP000446866"/>
    </source>
</evidence>
<keyword evidence="1" id="KW-0472">Membrane</keyword>
<keyword evidence="1" id="KW-0812">Transmembrane</keyword>
<comment type="caution">
    <text evidence="2">The sequence shown here is derived from an EMBL/GenBank/DDBJ whole genome shotgun (WGS) entry which is preliminary data.</text>
</comment>
<dbReference type="InterPro" id="IPR014203">
    <property type="entry name" value="Spore_V_AC"/>
</dbReference>
<dbReference type="Pfam" id="PF03862">
    <property type="entry name" value="SpoVAC_SpoVAEB"/>
    <property type="match status" value="1"/>
</dbReference>
<proteinExistence type="predicted"/>